<comment type="caution">
    <text evidence="2">The sequence shown here is derived from an EMBL/GenBank/DDBJ whole genome shotgun (WGS) entry which is preliminary data.</text>
</comment>
<evidence type="ECO:0000256" key="1">
    <source>
        <dbReference type="SAM" id="SignalP"/>
    </source>
</evidence>
<dbReference type="AlphaFoldDB" id="A0A849IGK2"/>
<organism evidence="2 3">
    <name type="scientific">Enterovirga aerilata</name>
    <dbReference type="NCBI Taxonomy" id="2730920"/>
    <lineage>
        <taxon>Bacteria</taxon>
        <taxon>Pseudomonadati</taxon>
        <taxon>Pseudomonadota</taxon>
        <taxon>Alphaproteobacteria</taxon>
        <taxon>Hyphomicrobiales</taxon>
        <taxon>Methylobacteriaceae</taxon>
        <taxon>Enterovirga</taxon>
    </lineage>
</organism>
<protein>
    <recommendedName>
        <fullName evidence="4">Lipoprotein</fullName>
    </recommendedName>
</protein>
<dbReference type="RefSeq" id="WP_171220578.1">
    <property type="nucleotide sequence ID" value="NZ_JABEPP010000007.1"/>
</dbReference>
<feature type="chain" id="PRO_5032561258" description="Lipoprotein" evidence="1">
    <location>
        <begin position="26"/>
        <end position="116"/>
    </location>
</feature>
<dbReference type="EMBL" id="JABEPP010000007">
    <property type="protein sequence ID" value="NNM75077.1"/>
    <property type="molecule type" value="Genomic_DNA"/>
</dbReference>
<name>A0A849IGK2_9HYPH</name>
<dbReference type="PROSITE" id="PS51257">
    <property type="entry name" value="PROKAR_LIPOPROTEIN"/>
    <property type="match status" value="1"/>
</dbReference>
<gene>
    <name evidence="2" type="ORF">HJG44_22205</name>
</gene>
<evidence type="ECO:0000313" key="2">
    <source>
        <dbReference type="EMBL" id="NNM75077.1"/>
    </source>
</evidence>
<accession>A0A849IGK2</accession>
<dbReference type="Proteomes" id="UP000564885">
    <property type="component" value="Unassembled WGS sequence"/>
</dbReference>
<evidence type="ECO:0000313" key="3">
    <source>
        <dbReference type="Proteomes" id="UP000564885"/>
    </source>
</evidence>
<evidence type="ECO:0008006" key="4">
    <source>
        <dbReference type="Google" id="ProtNLM"/>
    </source>
</evidence>
<feature type="signal peptide" evidence="1">
    <location>
        <begin position="1"/>
        <end position="25"/>
    </location>
</feature>
<sequence length="116" mass="11357">MIRAILAAGALSCALALGGCVTATAPTGPDIAAPVPPSRADAAVAKASGELVRYCGLTRMALTAVGIFASPKVQDAAAYAGAVVNTVCDQPPGDVRSALDTIGRAYSAVVTAQAAD</sequence>
<reference evidence="2 3" key="1">
    <citation type="submission" date="2020-04" db="EMBL/GenBank/DDBJ databases">
        <title>Enterovirga sp. isolate from soil.</title>
        <authorList>
            <person name="Chea S."/>
            <person name="Kim D.-U."/>
        </authorList>
    </citation>
    <scope>NUCLEOTIDE SEQUENCE [LARGE SCALE GENOMIC DNA]</scope>
    <source>
        <strain evidence="2 3">DB1703</strain>
    </source>
</reference>
<keyword evidence="3" id="KW-1185">Reference proteome</keyword>
<proteinExistence type="predicted"/>
<keyword evidence="1" id="KW-0732">Signal</keyword>